<comment type="caution">
    <text evidence="2">The sequence shown here is derived from an EMBL/GenBank/DDBJ whole genome shotgun (WGS) entry which is preliminary data.</text>
</comment>
<accession>A0A5J9U7A2</accession>
<name>A0A5J9U7A2_9POAL</name>
<feature type="region of interest" description="Disordered" evidence="1">
    <location>
        <begin position="91"/>
        <end position="117"/>
    </location>
</feature>
<sequence length="604" mass="64701">MALDCTRKSSSPLYHPPLARQLYFGTSRSLMQSYYSSGSQKRRFMLNNNGSDAGSVCSEVVLVLEVLENQAMNITSRKKTSGELRMGARGATRLGFPRPPPPPPPDPPPLSLSSATPLPLQKLTPTITELISPCPSPSVVRSSSPPPTGVDLRVVVAGVAAPGSSEVAELVAGYNPSSPPPGHQRDGGVGGTHRRSSDLSDPTVFAAGCRHPSPLQVVSFASHAGSSPSWSLLAGARGRVALGAGSTRSPSPHALVAKSYGGASADQSLLPELQSLSPPDSLEMAVEMVTRLDMAEERRVLSTAERSLREFLQAKISSLMSEVATCSASMVVQAISLPASMVVQPANTLVVAAACSHDARPTADGSQPLAPCLAAVHVVPKVAGVKTKAPYNAKASCADSRFMMVAHNGGSLVAGRSVSWSRRAKKRHEKKHNGGMLVAGRRVSWSRRAKKRHENKGRRPRLRRSTYFAAWNCPHNAGTKTFSSVSGCNTSRMLWKNWLPGCKDGTTAPRGKVNEMLEIMALMKPVQLNESSVSDAIETPGDFHEVREVEAEKESELRITKDHRGKRQPQRQGKWLSKDKLSSSCVEEGLQSCIAVMQHKIISK</sequence>
<dbReference type="Gramene" id="TVU19011">
    <property type="protein sequence ID" value="TVU19011"/>
    <property type="gene ID" value="EJB05_35134"/>
</dbReference>
<evidence type="ECO:0000313" key="2">
    <source>
        <dbReference type="EMBL" id="TVU19011.1"/>
    </source>
</evidence>
<feature type="non-terminal residue" evidence="2">
    <location>
        <position position="1"/>
    </location>
</feature>
<dbReference type="AlphaFoldDB" id="A0A5J9U7A2"/>
<feature type="region of interest" description="Disordered" evidence="1">
    <location>
        <begin position="554"/>
        <end position="574"/>
    </location>
</feature>
<dbReference type="Proteomes" id="UP000324897">
    <property type="component" value="Chromosome 7"/>
</dbReference>
<reference evidence="2 3" key="1">
    <citation type="journal article" date="2019" name="Sci. Rep.">
        <title>A high-quality genome of Eragrostis curvula grass provides insights into Poaceae evolution and supports new strategies to enhance forage quality.</title>
        <authorList>
            <person name="Carballo J."/>
            <person name="Santos B.A.C.M."/>
            <person name="Zappacosta D."/>
            <person name="Garbus I."/>
            <person name="Selva J.P."/>
            <person name="Gallo C.A."/>
            <person name="Diaz A."/>
            <person name="Albertini E."/>
            <person name="Caccamo M."/>
            <person name="Echenique V."/>
        </authorList>
    </citation>
    <scope>NUCLEOTIDE SEQUENCE [LARGE SCALE GENOMIC DNA]</scope>
    <source>
        <strain evidence="3">cv. Victoria</strain>
        <tissue evidence="2">Leaf</tissue>
    </source>
</reference>
<feature type="compositionally biased region" description="Pro residues" evidence="1">
    <location>
        <begin position="97"/>
        <end position="110"/>
    </location>
</feature>
<keyword evidence="3" id="KW-1185">Reference proteome</keyword>
<evidence type="ECO:0000313" key="3">
    <source>
        <dbReference type="Proteomes" id="UP000324897"/>
    </source>
</evidence>
<gene>
    <name evidence="2" type="ORF">EJB05_35134</name>
</gene>
<evidence type="ECO:0000256" key="1">
    <source>
        <dbReference type="SAM" id="MobiDB-lite"/>
    </source>
</evidence>
<organism evidence="2 3">
    <name type="scientific">Eragrostis curvula</name>
    <name type="common">weeping love grass</name>
    <dbReference type="NCBI Taxonomy" id="38414"/>
    <lineage>
        <taxon>Eukaryota</taxon>
        <taxon>Viridiplantae</taxon>
        <taxon>Streptophyta</taxon>
        <taxon>Embryophyta</taxon>
        <taxon>Tracheophyta</taxon>
        <taxon>Spermatophyta</taxon>
        <taxon>Magnoliopsida</taxon>
        <taxon>Liliopsida</taxon>
        <taxon>Poales</taxon>
        <taxon>Poaceae</taxon>
        <taxon>PACMAD clade</taxon>
        <taxon>Chloridoideae</taxon>
        <taxon>Eragrostideae</taxon>
        <taxon>Eragrostidinae</taxon>
        <taxon>Eragrostis</taxon>
    </lineage>
</organism>
<dbReference type="EMBL" id="RWGY01000029">
    <property type="protein sequence ID" value="TVU19011.1"/>
    <property type="molecule type" value="Genomic_DNA"/>
</dbReference>
<protein>
    <submittedName>
        <fullName evidence="2">Uncharacterized protein</fullName>
    </submittedName>
</protein>
<feature type="region of interest" description="Disordered" evidence="1">
    <location>
        <begin position="172"/>
        <end position="201"/>
    </location>
</feature>
<proteinExistence type="predicted"/>